<dbReference type="PANTHER" id="PTHR43400:SF10">
    <property type="entry name" value="3-OXOSTEROID 1-DEHYDROGENASE"/>
    <property type="match status" value="1"/>
</dbReference>
<dbReference type="InterPro" id="IPR027477">
    <property type="entry name" value="Succ_DH/fumarate_Rdtase_cat_sf"/>
</dbReference>
<dbReference type="InterPro" id="IPR036188">
    <property type="entry name" value="FAD/NAD-bd_sf"/>
</dbReference>
<dbReference type="Gene3D" id="3.50.50.60">
    <property type="entry name" value="FAD/NAD(P)-binding domain"/>
    <property type="match status" value="2"/>
</dbReference>
<dbReference type="Pfam" id="PF00890">
    <property type="entry name" value="FAD_binding_2"/>
    <property type="match status" value="1"/>
</dbReference>
<comment type="caution">
    <text evidence="6">The sequence shown here is derived from an EMBL/GenBank/DDBJ whole genome shotgun (WGS) entry which is preliminary data.</text>
</comment>
<evidence type="ECO:0000256" key="2">
    <source>
        <dbReference type="ARBA" id="ARBA00022630"/>
    </source>
</evidence>
<keyword evidence="4 6" id="KW-0560">Oxidoreductase</keyword>
<feature type="domain" description="FAD-dependent oxidoreductase 2 FAD-binding" evidence="5">
    <location>
        <begin position="19"/>
        <end position="525"/>
    </location>
</feature>
<dbReference type="RefSeq" id="WP_281374230.1">
    <property type="nucleotide sequence ID" value="NZ_JACIEB010000005.1"/>
</dbReference>
<evidence type="ECO:0000256" key="3">
    <source>
        <dbReference type="ARBA" id="ARBA00022827"/>
    </source>
</evidence>
<evidence type="ECO:0000256" key="1">
    <source>
        <dbReference type="ARBA" id="ARBA00001974"/>
    </source>
</evidence>
<dbReference type="GO" id="GO:0047571">
    <property type="term" value="F:3-oxosteroid 1-dehydrogenase activity"/>
    <property type="evidence" value="ECO:0007669"/>
    <property type="project" value="UniProtKB-EC"/>
</dbReference>
<accession>A0A7W6DHK7</accession>
<keyword evidence="7" id="KW-1185">Reference proteome</keyword>
<reference evidence="6 7" key="1">
    <citation type="submission" date="2020-08" db="EMBL/GenBank/DDBJ databases">
        <title>Genomic Encyclopedia of Type Strains, Phase IV (KMG-IV): sequencing the most valuable type-strain genomes for metagenomic binning, comparative biology and taxonomic classification.</title>
        <authorList>
            <person name="Goeker M."/>
        </authorList>
    </citation>
    <scope>NUCLEOTIDE SEQUENCE [LARGE SCALE GENOMIC DNA]</scope>
    <source>
        <strain evidence="6 7">DSM 29348</strain>
    </source>
</reference>
<proteinExistence type="predicted"/>
<evidence type="ECO:0000313" key="7">
    <source>
        <dbReference type="Proteomes" id="UP000552757"/>
    </source>
</evidence>
<evidence type="ECO:0000256" key="4">
    <source>
        <dbReference type="ARBA" id="ARBA00023002"/>
    </source>
</evidence>
<comment type="cofactor">
    <cofactor evidence="1">
        <name>FAD</name>
        <dbReference type="ChEBI" id="CHEBI:57692"/>
    </cofactor>
</comment>
<dbReference type="InterPro" id="IPR050315">
    <property type="entry name" value="FAD-oxidoreductase_2"/>
</dbReference>
<keyword evidence="2" id="KW-0285">Flavoprotein</keyword>
<evidence type="ECO:0000313" key="6">
    <source>
        <dbReference type="EMBL" id="MBB3982719.1"/>
    </source>
</evidence>
<name>A0A7W6DHK7_9SPHN</name>
<organism evidence="6 7">
    <name type="scientific">Sphingobium fontiphilum</name>
    <dbReference type="NCBI Taxonomy" id="944425"/>
    <lineage>
        <taxon>Bacteria</taxon>
        <taxon>Pseudomonadati</taxon>
        <taxon>Pseudomonadota</taxon>
        <taxon>Alphaproteobacteria</taxon>
        <taxon>Sphingomonadales</taxon>
        <taxon>Sphingomonadaceae</taxon>
        <taxon>Sphingobium</taxon>
    </lineage>
</organism>
<dbReference type="AlphaFoldDB" id="A0A7W6DHK7"/>
<dbReference type="Proteomes" id="UP000552757">
    <property type="component" value="Unassembled WGS sequence"/>
</dbReference>
<dbReference type="GO" id="GO:0008202">
    <property type="term" value="P:steroid metabolic process"/>
    <property type="evidence" value="ECO:0007669"/>
    <property type="project" value="UniProtKB-ARBA"/>
</dbReference>
<keyword evidence="3" id="KW-0274">FAD</keyword>
<gene>
    <name evidence="6" type="ORF">GGR44_002385</name>
</gene>
<dbReference type="PANTHER" id="PTHR43400">
    <property type="entry name" value="FUMARATE REDUCTASE"/>
    <property type="match status" value="1"/>
</dbReference>
<dbReference type="EC" id="1.3.99.4" evidence="6"/>
<dbReference type="EMBL" id="JACIEB010000005">
    <property type="protein sequence ID" value="MBB3982719.1"/>
    <property type="molecule type" value="Genomic_DNA"/>
</dbReference>
<protein>
    <submittedName>
        <fullName evidence="6">3-oxosteroid 1-dehydrogenase</fullName>
        <ecNumber evidence="6">1.3.99.4</ecNumber>
    </submittedName>
</protein>
<dbReference type="SUPFAM" id="SSF51905">
    <property type="entry name" value="FAD/NAD(P)-binding domain"/>
    <property type="match status" value="1"/>
</dbReference>
<sequence>MAIARIAGRSAVHWDEVFDVVCVGSGLGGMSAALTAAHRGASVLVAEKFHLLGGVSALSSGQLWLGPHHLQDGEGMADSDADADAYLTHLSQGFATPDRRKVFIERGREALRYMTDTIGIPMTVVRGLPDYYFPAVTGSKREGRYVEVAPFRAERLGDLAAKVLTSPYGDGYSYTTSNEWVEMQDGGEHVGACLERHLAADERCAGAGLAAAQVLAARDMGVEMRTSNAVIDLVVEADEVTGVVLRDEGGATRRVRARLGVVLATGGYDWKPSFVSAFDALPVAGSMAPPSVAGDHIVMAAKAGAIAVPARAPAQTPIFVGYKVPTETIYGQPSYRMWLPGAPHSIAVNRYGRRFANDGFYPDVATKVGRFDGQEQGQPNWPAWIVFDQNMLDKYGLMPSWPGQPLPEGMATSADTITELAERVGMNARGLEDTVRRFNSFCVTGMDEDFSRGSVPWGRIMTGDPRLLNPNMAPIEKPPFHAVKIERVTMGVPTAGLPIDTDGRVLNADDQPIGGLYAAGNSAAWLDIGGGYNSGIANTRGMLYGYLAALHMTGQHAAPPPQPAEA</sequence>
<dbReference type="SUPFAM" id="SSF56425">
    <property type="entry name" value="Succinate dehydrogenase/fumarate reductase flavoprotein, catalytic domain"/>
    <property type="match status" value="1"/>
</dbReference>
<dbReference type="InterPro" id="IPR003953">
    <property type="entry name" value="FAD-dep_OxRdtase_2_FAD-bd"/>
</dbReference>
<evidence type="ECO:0000259" key="5">
    <source>
        <dbReference type="Pfam" id="PF00890"/>
    </source>
</evidence>
<dbReference type="Gene3D" id="3.90.700.10">
    <property type="entry name" value="Succinate dehydrogenase/fumarate reductase flavoprotein, catalytic domain"/>
    <property type="match status" value="1"/>
</dbReference>